<evidence type="ECO:0000313" key="5">
    <source>
        <dbReference type="Proteomes" id="UP000254507"/>
    </source>
</evidence>
<dbReference type="InterPro" id="IPR022543">
    <property type="entry name" value="DUF2572"/>
</dbReference>
<reference evidence="3 5" key="2">
    <citation type="submission" date="2018-06" db="EMBL/GenBank/DDBJ databases">
        <authorList>
            <consortium name="Pathogen Informatics"/>
            <person name="Doyle S."/>
        </authorList>
    </citation>
    <scope>NUCLEOTIDE SEQUENCE [LARGE SCALE GENOMIC DNA]</scope>
    <source>
        <strain evidence="3 5">NCTC10851</strain>
    </source>
</reference>
<dbReference type="Proteomes" id="UP000215738">
    <property type="component" value="Unassembled WGS sequence"/>
</dbReference>
<dbReference type="InParanoid" id="A0A263HB83"/>
<proteinExistence type="predicted"/>
<keyword evidence="4" id="KW-1185">Reference proteome</keyword>
<dbReference type="Pfam" id="PF10833">
    <property type="entry name" value="DUF2572"/>
    <property type="match status" value="1"/>
</dbReference>
<dbReference type="AlphaFoldDB" id="A0A263HB83"/>
<dbReference type="OrthoDB" id="5686653at2"/>
<dbReference type="RefSeq" id="WP_094946521.1">
    <property type="nucleotide sequence ID" value="NZ_NLFK01000006.1"/>
</dbReference>
<evidence type="ECO:0000313" key="3">
    <source>
        <dbReference type="EMBL" id="SUU35123.1"/>
    </source>
</evidence>
<gene>
    <name evidence="2" type="ORF">CFY87_07055</name>
    <name evidence="3" type="ORF">NCTC10851_00740</name>
</gene>
<protein>
    <submittedName>
        <fullName evidence="3">Protein of uncharacterized function (DUF2572)</fullName>
    </submittedName>
</protein>
<feature type="transmembrane region" description="Helical" evidence="1">
    <location>
        <begin position="16"/>
        <end position="35"/>
    </location>
</feature>
<accession>A0A263HB83</accession>
<keyword evidence="1" id="KW-1133">Transmembrane helix</keyword>
<sequence length="235" mass="26652">MKVCIGGLYCGGYKGVMTLTLLLLFSAALVLFMLFDDEQLRLYQGINAQRQLFVQQSLALQNISRQQKESLCAQLSLDNDLNTQQIVFERGVQADRLSQYMWCGRQRLFKQAPKKGISAGEYAQLIQSESLPHFKTELTLPPAVLPKKLSDTLYWFDATQTEWELKGNVRGIVVAEGDLRISGKGKISGALITGGKLTLAESVTVSYRKSTVTKLVRRYSRWRLEEKSWYDFKPL</sequence>
<keyword evidence="1" id="KW-0812">Transmembrane</keyword>
<evidence type="ECO:0000313" key="2">
    <source>
        <dbReference type="EMBL" id="OZN24745.1"/>
    </source>
</evidence>
<reference evidence="2 4" key="1">
    <citation type="submission" date="2017-07" db="EMBL/GenBank/DDBJ databases">
        <title>Virulence factors identified in Actinobacillus seminis.</title>
        <authorList>
            <person name="Negrete-Abascal E."/>
            <person name="Vaca-Pacheco S."/>
            <person name="Montes-Garcia F."/>
            <person name="Leyto-Gil A.M."/>
            <person name="Fragoso-Garcia E."/>
            <person name="Carvente-Garcia R."/>
            <person name="Perez-Agueros S."/>
            <person name="Castelan-Sanchez H.G."/>
            <person name="Garcia-Molina A."/>
            <person name="Villamar T.E."/>
            <person name="Vazquez-Cruz C."/>
        </authorList>
    </citation>
    <scope>NUCLEOTIDE SEQUENCE [LARGE SCALE GENOMIC DNA]</scope>
    <source>
        <strain evidence="2 4">ATCC 15768</strain>
    </source>
</reference>
<organism evidence="3 5">
    <name type="scientific">Actinobacillus seminis</name>
    <dbReference type="NCBI Taxonomy" id="722"/>
    <lineage>
        <taxon>Bacteria</taxon>
        <taxon>Pseudomonadati</taxon>
        <taxon>Pseudomonadota</taxon>
        <taxon>Gammaproteobacteria</taxon>
        <taxon>Pasteurellales</taxon>
        <taxon>Pasteurellaceae</taxon>
        <taxon>Actinobacillus</taxon>
    </lineage>
</organism>
<dbReference type="Proteomes" id="UP000254507">
    <property type="component" value="Unassembled WGS sequence"/>
</dbReference>
<evidence type="ECO:0000313" key="4">
    <source>
        <dbReference type="Proteomes" id="UP000215738"/>
    </source>
</evidence>
<keyword evidence="1" id="KW-0472">Membrane</keyword>
<name>A0A263HB83_9PAST</name>
<dbReference type="EMBL" id="UFSB01000001">
    <property type="protein sequence ID" value="SUU35123.1"/>
    <property type="molecule type" value="Genomic_DNA"/>
</dbReference>
<evidence type="ECO:0000256" key="1">
    <source>
        <dbReference type="SAM" id="Phobius"/>
    </source>
</evidence>
<dbReference type="EMBL" id="NLFK01000006">
    <property type="protein sequence ID" value="OZN24745.1"/>
    <property type="molecule type" value="Genomic_DNA"/>
</dbReference>